<dbReference type="PROSITE" id="PS50097">
    <property type="entry name" value="BTB"/>
    <property type="match status" value="1"/>
</dbReference>
<dbReference type="InterPro" id="IPR011333">
    <property type="entry name" value="SKP1/BTB/POZ_sf"/>
</dbReference>
<gene>
    <name evidence="2" type="ORF">EK21DRAFT_24267</name>
</gene>
<evidence type="ECO:0000259" key="1">
    <source>
        <dbReference type="PROSITE" id="PS50097"/>
    </source>
</evidence>
<keyword evidence="3" id="KW-1185">Reference proteome</keyword>
<dbReference type="Gene3D" id="3.30.710.10">
    <property type="entry name" value="Potassium Channel Kv1.1, Chain A"/>
    <property type="match status" value="1"/>
</dbReference>
<dbReference type="InterPro" id="IPR000210">
    <property type="entry name" value="BTB/POZ_dom"/>
</dbReference>
<organism evidence="2 3">
    <name type="scientific">Setomelanomma holmii</name>
    <dbReference type="NCBI Taxonomy" id="210430"/>
    <lineage>
        <taxon>Eukaryota</taxon>
        <taxon>Fungi</taxon>
        <taxon>Dikarya</taxon>
        <taxon>Ascomycota</taxon>
        <taxon>Pezizomycotina</taxon>
        <taxon>Dothideomycetes</taxon>
        <taxon>Pleosporomycetidae</taxon>
        <taxon>Pleosporales</taxon>
        <taxon>Pleosporineae</taxon>
        <taxon>Phaeosphaeriaceae</taxon>
        <taxon>Setomelanomma</taxon>
    </lineage>
</organism>
<feature type="non-terminal residue" evidence="2">
    <location>
        <position position="1"/>
    </location>
</feature>
<feature type="domain" description="BTB" evidence="1">
    <location>
        <begin position="1"/>
        <end position="57"/>
    </location>
</feature>
<dbReference type="SUPFAM" id="SSF54695">
    <property type="entry name" value="POZ domain"/>
    <property type="match status" value="1"/>
</dbReference>
<dbReference type="PANTHER" id="PTHR47843:SF2">
    <property type="entry name" value="BTB DOMAIN-CONTAINING PROTEIN"/>
    <property type="match status" value="1"/>
</dbReference>
<dbReference type="CDD" id="cd18186">
    <property type="entry name" value="BTB_POZ_ZBTB_KLHL-like"/>
    <property type="match status" value="1"/>
</dbReference>
<dbReference type="Proteomes" id="UP000799777">
    <property type="component" value="Unassembled WGS sequence"/>
</dbReference>
<dbReference type="OrthoDB" id="3794732at2759"/>
<dbReference type="AlphaFoldDB" id="A0A9P4H235"/>
<dbReference type="PANTHER" id="PTHR47843">
    <property type="entry name" value="BTB DOMAIN-CONTAINING PROTEIN-RELATED"/>
    <property type="match status" value="1"/>
</dbReference>
<dbReference type="Pfam" id="PF00651">
    <property type="entry name" value="BTB"/>
    <property type="match status" value="1"/>
</dbReference>
<evidence type="ECO:0000313" key="2">
    <source>
        <dbReference type="EMBL" id="KAF2026843.1"/>
    </source>
</evidence>
<comment type="caution">
    <text evidence="2">The sequence shown here is derived from an EMBL/GenBank/DDBJ whole genome shotgun (WGS) entry which is preliminary data.</text>
</comment>
<name>A0A9P4H235_9PLEO</name>
<feature type="non-terminal residue" evidence="2">
    <location>
        <position position="121"/>
    </location>
</feature>
<proteinExistence type="predicted"/>
<dbReference type="EMBL" id="ML978236">
    <property type="protein sequence ID" value="KAF2026843.1"/>
    <property type="molecule type" value="Genomic_DNA"/>
</dbReference>
<reference evidence="2" key="1">
    <citation type="journal article" date="2020" name="Stud. Mycol.">
        <title>101 Dothideomycetes genomes: a test case for predicting lifestyles and emergence of pathogens.</title>
        <authorList>
            <person name="Haridas S."/>
            <person name="Albert R."/>
            <person name="Binder M."/>
            <person name="Bloem J."/>
            <person name="Labutti K."/>
            <person name="Salamov A."/>
            <person name="Andreopoulos B."/>
            <person name="Baker S."/>
            <person name="Barry K."/>
            <person name="Bills G."/>
            <person name="Bluhm B."/>
            <person name="Cannon C."/>
            <person name="Castanera R."/>
            <person name="Culley D."/>
            <person name="Daum C."/>
            <person name="Ezra D."/>
            <person name="Gonzalez J."/>
            <person name="Henrissat B."/>
            <person name="Kuo A."/>
            <person name="Liang C."/>
            <person name="Lipzen A."/>
            <person name="Lutzoni F."/>
            <person name="Magnuson J."/>
            <person name="Mondo S."/>
            <person name="Nolan M."/>
            <person name="Ohm R."/>
            <person name="Pangilinan J."/>
            <person name="Park H.-J."/>
            <person name="Ramirez L."/>
            <person name="Alfaro M."/>
            <person name="Sun H."/>
            <person name="Tritt A."/>
            <person name="Yoshinaga Y."/>
            <person name="Zwiers L.-H."/>
            <person name="Turgeon B."/>
            <person name="Goodwin S."/>
            <person name="Spatafora J."/>
            <person name="Crous P."/>
            <person name="Grigoriev I."/>
        </authorList>
    </citation>
    <scope>NUCLEOTIDE SEQUENCE</scope>
    <source>
        <strain evidence="2">CBS 110217</strain>
    </source>
</reference>
<evidence type="ECO:0000313" key="3">
    <source>
        <dbReference type="Proteomes" id="UP000799777"/>
    </source>
</evidence>
<protein>
    <recommendedName>
        <fullName evidence="1">BTB domain-containing protein</fullName>
    </recommendedName>
</protein>
<sequence length="121" mass="13707">FHVHQNVLASSSEFFKNALKSEWRTDPSKLIDLSDANSWAFEKYSQFLYTKVVPTQGSHTGRAKRLAHLYFFGERIMDDIFKDSIIDAYLVSGVVNQPSIEAIRVIYKGTTTGSPARCLMV</sequence>
<accession>A0A9P4H235</accession>